<evidence type="ECO:0000313" key="10">
    <source>
        <dbReference type="EMBL" id="GHO57605.1"/>
    </source>
</evidence>
<evidence type="ECO:0000256" key="6">
    <source>
        <dbReference type="ARBA" id="ARBA00023136"/>
    </source>
</evidence>
<feature type="transmembrane region" description="Helical" evidence="8">
    <location>
        <begin position="335"/>
        <end position="354"/>
    </location>
</feature>
<evidence type="ECO:0000256" key="4">
    <source>
        <dbReference type="ARBA" id="ARBA00022692"/>
    </source>
</evidence>
<sequence>MSQEHQFSRPLQMDDSPAPMQVPGKAGRPPRLAPLWYNRDYLLLWSGQLLSNIGTQISQLAFPLLVLALTFSPIQAGIVAALRSLPFAVLCLPAGALIDRWDRRKVMLLCDTGRALALLSIPVALWVGRLSFLQLGLVALIEGTLFTFFSLAEAACLPRVVSQEYLPTAVAQNEAIGSISWLIGPLLGGLLYGLGRALPFFLDALSYVCSVLGLLFMQTKFQEERVQTPSRMWKEIGEGLIWLWNTPVLRFLALLSFCLVTPVYGYALILIVLAQGLHATSLVIGAIFASIGLGSLAGSFLATPLQKRFSFGSLMICSSWIWAVSWLAFALAPNPLILGGAVAVSFIIAPIFETTQLNYRLVVTPDQMLGRVSSIFRLVTFGSQPLGVLITGVLIQWIGPVWTVIVLFFPQGIAALAATLYRPLREAPLLNNIAQEKE</sequence>
<keyword evidence="3" id="KW-1003">Cell membrane</keyword>
<dbReference type="InterPro" id="IPR020846">
    <property type="entry name" value="MFS_dom"/>
</dbReference>
<dbReference type="PANTHER" id="PTHR23513">
    <property type="entry name" value="INTEGRAL MEMBRANE EFFLUX PROTEIN-RELATED"/>
    <property type="match status" value="1"/>
</dbReference>
<name>A0ABQ3UZ26_9CHLR</name>
<feature type="transmembrane region" description="Helical" evidence="8">
    <location>
        <begin position="74"/>
        <end position="94"/>
    </location>
</feature>
<evidence type="ECO:0000256" key="5">
    <source>
        <dbReference type="ARBA" id="ARBA00022989"/>
    </source>
</evidence>
<dbReference type="InterPro" id="IPR010290">
    <property type="entry name" value="TM_effector"/>
</dbReference>
<protein>
    <submittedName>
        <fullName evidence="10">MFS transporter</fullName>
    </submittedName>
</protein>
<gene>
    <name evidence="10" type="ORF">KSB_60800</name>
</gene>
<feature type="region of interest" description="Disordered" evidence="7">
    <location>
        <begin position="1"/>
        <end position="27"/>
    </location>
</feature>
<dbReference type="SUPFAM" id="SSF103473">
    <property type="entry name" value="MFS general substrate transporter"/>
    <property type="match status" value="1"/>
</dbReference>
<evidence type="ECO:0000256" key="3">
    <source>
        <dbReference type="ARBA" id="ARBA00022475"/>
    </source>
</evidence>
<feature type="transmembrane region" description="Helical" evidence="8">
    <location>
        <begin position="200"/>
        <end position="217"/>
    </location>
</feature>
<dbReference type="CDD" id="cd06173">
    <property type="entry name" value="MFS_MefA_like"/>
    <property type="match status" value="1"/>
</dbReference>
<keyword evidence="2" id="KW-0813">Transport</keyword>
<evidence type="ECO:0000256" key="2">
    <source>
        <dbReference type="ARBA" id="ARBA00022448"/>
    </source>
</evidence>
<feature type="transmembrane region" description="Helical" evidence="8">
    <location>
        <begin position="279"/>
        <end position="302"/>
    </location>
</feature>
<evidence type="ECO:0000256" key="8">
    <source>
        <dbReference type="SAM" id="Phobius"/>
    </source>
</evidence>
<keyword evidence="6 8" id="KW-0472">Membrane</keyword>
<comment type="subcellular location">
    <subcellularLocation>
        <location evidence="1">Cell membrane</location>
        <topology evidence="1">Multi-pass membrane protein</topology>
    </subcellularLocation>
</comment>
<feature type="transmembrane region" description="Helical" evidence="8">
    <location>
        <begin position="251"/>
        <end position="273"/>
    </location>
</feature>
<feature type="transmembrane region" description="Helical" evidence="8">
    <location>
        <begin position="309"/>
        <end position="329"/>
    </location>
</feature>
<feature type="transmembrane region" description="Helical" evidence="8">
    <location>
        <begin position="375"/>
        <end position="395"/>
    </location>
</feature>
<dbReference type="Proteomes" id="UP000654345">
    <property type="component" value="Unassembled WGS sequence"/>
</dbReference>
<comment type="caution">
    <text evidence="10">The sequence shown here is derived from an EMBL/GenBank/DDBJ whole genome shotgun (WGS) entry which is preliminary data.</text>
</comment>
<feature type="transmembrane region" description="Helical" evidence="8">
    <location>
        <begin position="41"/>
        <end position="62"/>
    </location>
</feature>
<dbReference type="PANTHER" id="PTHR23513:SF6">
    <property type="entry name" value="MAJOR FACILITATOR SUPERFAMILY ASSOCIATED DOMAIN-CONTAINING PROTEIN"/>
    <property type="match status" value="1"/>
</dbReference>
<evidence type="ECO:0000256" key="7">
    <source>
        <dbReference type="SAM" id="MobiDB-lite"/>
    </source>
</evidence>
<evidence type="ECO:0000313" key="11">
    <source>
        <dbReference type="Proteomes" id="UP000654345"/>
    </source>
</evidence>
<keyword evidence="11" id="KW-1185">Reference proteome</keyword>
<evidence type="ECO:0000256" key="1">
    <source>
        <dbReference type="ARBA" id="ARBA00004651"/>
    </source>
</evidence>
<dbReference type="PROSITE" id="PS50850">
    <property type="entry name" value="MFS"/>
    <property type="match status" value="1"/>
</dbReference>
<dbReference type="InterPro" id="IPR036259">
    <property type="entry name" value="MFS_trans_sf"/>
</dbReference>
<organism evidence="10 11">
    <name type="scientific">Ktedonobacter robiniae</name>
    <dbReference type="NCBI Taxonomy" id="2778365"/>
    <lineage>
        <taxon>Bacteria</taxon>
        <taxon>Bacillati</taxon>
        <taxon>Chloroflexota</taxon>
        <taxon>Ktedonobacteria</taxon>
        <taxon>Ktedonobacterales</taxon>
        <taxon>Ktedonobacteraceae</taxon>
        <taxon>Ktedonobacter</taxon>
    </lineage>
</organism>
<reference evidence="10 11" key="1">
    <citation type="journal article" date="2021" name="Int. J. Syst. Evol. Microbiol.">
        <title>Reticulibacter mediterranei gen. nov., sp. nov., within the new family Reticulibacteraceae fam. nov., and Ktedonospora formicarum gen. nov., sp. nov., Ktedonobacter robiniae sp. nov., Dictyobacter formicarum sp. nov. and Dictyobacter arantiisoli sp. nov., belonging to the class Ktedonobacteria.</title>
        <authorList>
            <person name="Yabe S."/>
            <person name="Zheng Y."/>
            <person name="Wang C.M."/>
            <person name="Sakai Y."/>
            <person name="Abe K."/>
            <person name="Yokota A."/>
            <person name="Donadio S."/>
            <person name="Cavaletti L."/>
            <person name="Monciardini P."/>
        </authorList>
    </citation>
    <scope>NUCLEOTIDE SEQUENCE [LARGE SCALE GENOMIC DNA]</scope>
    <source>
        <strain evidence="10 11">SOSP1-30</strain>
    </source>
</reference>
<feature type="transmembrane region" description="Helical" evidence="8">
    <location>
        <begin position="401"/>
        <end position="421"/>
    </location>
</feature>
<dbReference type="RefSeq" id="WP_201373972.1">
    <property type="nucleotide sequence ID" value="NZ_BNJG01000002.1"/>
</dbReference>
<accession>A0ABQ3UZ26</accession>
<dbReference type="Pfam" id="PF05977">
    <property type="entry name" value="MFS_3"/>
    <property type="match status" value="1"/>
</dbReference>
<keyword evidence="4 8" id="KW-0812">Transmembrane</keyword>
<keyword evidence="5 8" id="KW-1133">Transmembrane helix</keyword>
<feature type="domain" description="Major facilitator superfamily (MFS) profile" evidence="9">
    <location>
        <begin position="242"/>
        <end position="438"/>
    </location>
</feature>
<proteinExistence type="predicted"/>
<dbReference type="EMBL" id="BNJG01000002">
    <property type="protein sequence ID" value="GHO57605.1"/>
    <property type="molecule type" value="Genomic_DNA"/>
</dbReference>
<evidence type="ECO:0000259" key="9">
    <source>
        <dbReference type="PROSITE" id="PS50850"/>
    </source>
</evidence>
<dbReference type="Gene3D" id="1.20.1250.20">
    <property type="entry name" value="MFS general substrate transporter like domains"/>
    <property type="match status" value="1"/>
</dbReference>